<proteinExistence type="predicted"/>
<dbReference type="Proteomes" id="UP001559025">
    <property type="component" value="Unassembled WGS sequence"/>
</dbReference>
<evidence type="ECO:0000313" key="2">
    <source>
        <dbReference type="Proteomes" id="UP001559025"/>
    </source>
</evidence>
<protein>
    <submittedName>
        <fullName evidence="1">Glycolipid-binding domain-containing protein</fullName>
    </submittedName>
</protein>
<sequence length="191" mass="21178">MSTHVIFWRRLDVEGHDCCRLSPVDDGWSIEGVATFLHESQPTCLRYRVSCDTGWRTRSATVSGWLGDMPIELEIGRSANGAWQINGVDQDAPAELVDLDLGFTPATNILPIRRLVLSVGQETPAPAAYLAFPALRLEQLDQTYRRIDSLRYAYTAPRFDYEATLEVADIGFITAYPGLWEAIGSPSAQAS</sequence>
<reference evidence="1 2" key="1">
    <citation type="submission" date="2024-01" db="EMBL/GenBank/DDBJ databases">
        <title>New evidence supports the origin of RcGTA from prophage.</title>
        <authorList>
            <person name="Xu Y."/>
            <person name="Liu B."/>
            <person name="Chen F."/>
        </authorList>
    </citation>
    <scope>NUCLEOTIDE SEQUENCE [LARGE SCALE GENOMIC DNA]</scope>
    <source>
        <strain evidence="1 2">CBW1107-2</strain>
    </source>
</reference>
<name>A0ABV3WV64_9HYPH</name>
<evidence type="ECO:0000313" key="1">
    <source>
        <dbReference type="EMBL" id="MEX4008068.1"/>
    </source>
</evidence>
<dbReference type="EMBL" id="JAZHFV010000003">
    <property type="protein sequence ID" value="MEX4008068.1"/>
    <property type="molecule type" value="Genomic_DNA"/>
</dbReference>
<comment type="caution">
    <text evidence="1">The sequence shown here is derived from an EMBL/GenBank/DDBJ whole genome shotgun (WGS) entry which is preliminary data.</text>
</comment>
<dbReference type="InterPro" id="IPR009467">
    <property type="entry name" value="Glycolipid-bd_prot_put"/>
</dbReference>
<keyword evidence="2" id="KW-1185">Reference proteome</keyword>
<dbReference type="RefSeq" id="WP_244649003.1">
    <property type="nucleotide sequence ID" value="NZ_JABETK010000002.1"/>
</dbReference>
<gene>
    <name evidence="1" type="ORF">V1479_12190</name>
</gene>
<accession>A0ABV3WV64</accession>
<dbReference type="Pfam" id="PF06475">
    <property type="entry name" value="Glycolipid_bind"/>
    <property type="match status" value="1"/>
</dbReference>
<dbReference type="SUPFAM" id="SSF159275">
    <property type="entry name" value="PA1994-like"/>
    <property type="match status" value="1"/>
</dbReference>
<organism evidence="1 2">
    <name type="scientific">Neoaquamicrobium sediminum</name>
    <dbReference type="NCBI Taxonomy" id="1849104"/>
    <lineage>
        <taxon>Bacteria</taxon>
        <taxon>Pseudomonadati</taxon>
        <taxon>Pseudomonadota</taxon>
        <taxon>Alphaproteobacteria</taxon>
        <taxon>Hyphomicrobiales</taxon>
        <taxon>Phyllobacteriaceae</taxon>
        <taxon>Neoaquamicrobium</taxon>
    </lineage>
</organism>